<reference evidence="1 2" key="1">
    <citation type="submission" date="2017-05" db="EMBL/GenBank/DDBJ databases">
        <authorList>
            <person name="Varghese N."/>
            <person name="Submissions S."/>
        </authorList>
    </citation>
    <scope>NUCLEOTIDE SEQUENCE [LARGE SCALE GENOMIC DNA]</scope>
    <source>
        <strain evidence="1 2">DSM 28214</strain>
    </source>
</reference>
<gene>
    <name evidence="1" type="ORF">SAMN06264346_104194</name>
</gene>
<evidence type="ECO:0000313" key="2">
    <source>
        <dbReference type="Proteomes" id="UP001157960"/>
    </source>
</evidence>
<dbReference type="RefSeq" id="WP_283421888.1">
    <property type="nucleotide sequence ID" value="NZ_FXTZ01000004.1"/>
</dbReference>
<accession>A0ABY1NU81</accession>
<name>A0ABY1NU81_9FLAO</name>
<sequence length="514" mass="60808">MDTQIKLYINDINYLEDQINKIGLVTFDADDLVIDGFEIDNNFKKTPLPEKFPLCCQPHTRIHNNIQEWFDKFPNCCERHSKLNSKPWFNKDNYVNVPLKVNKQAYYTNEFIVENLYSDEWYSIIIDFFEYNFDSFGHPNIGGHEYQLVVSSYLHALLKNETIDSDESAKIDRLIKYFENQKNPVVNIKDRDIFILQIAFQKWIETLPDIKIFSDFKNKFSKSLPLNLYVTGEVKVNRFTNKARLTVKLLEDLVGDLLNITKQIIKSISLEKDTEDLRDTFVKIISEEHLLKQRKLFENFSKNEKKYIKILEKWLFNEKEYSKELINLYSTENIINENGTNYKKDLIAKIVETIYSFGVNLEKYENVNEYLDEEKLRDLLLPGLNASLNDLNSTGETFNKKGKTDILIQNINGEIMFIAECKIWKGQSKILDSLNQLFDRYLNWRTDNCALIFFNKNSKNVTDILVKINSNIVLHPLYKNKIRDYKETVQTYLFKHPVDNDREIKLNVFLFNCF</sequence>
<comment type="caution">
    <text evidence="1">The sequence shown here is derived from an EMBL/GenBank/DDBJ whole genome shotgun (WGS) entry which is preliminary data.</text>
</comment>
<evidence type="ECO:0000313" key="1">
    <source>
        <dbReference type="EMBL" id="SMP17985.1"/>
    </source>
</evidence>
<organism evidence="1 2">
    <name type="scientific">Chryseobacterium profundimaris</name>
    <dbReference type="NCBI Taxonomy" id="1387275"/>
    <lineage>
        <taxon>Bacteria</taxon>
        <taxon>Pseudomonadati</taxon>
        <taxon>Bacteroidota</taxon>
        <taxon>Flavobacteriia</taxon>
        <taxon>Flavobacteriales</taxon>
        <taxon>Weeksellaceae</taxon>
        <taxon>Chryseobacterium group</taxon>
        <taxon>Chryseobacterium</taxon>
    </lineage>
</organism>
<evidence type="ECO:0008006" key="3">
    <source>
        <dbReference type="Google" id="ProtNLM"/>
    </source>
</evidence>
<keyword evidence="2" id="KW-1185">Reference proteome</keyword>
<proteinExistence type="predicted"/>
<dbReference type="Proteomes" id="UP001157960">
    <property type="component" value="Unassembled WGS sequence"/>
</dbReference>
<dbReference type="EMBL" id="FXTZ01000004">
    <property type="protein sequence ID" value="SMP17985.1"/>
    <property type="molecule type" value="Genomic_DNA"/>
</dbReference>
<protein>
    <recommendedName>
        <fullName evidence="3">Restriction endonuclease type IV Mrr domain-containing protein</fullName>
    </recommendedName>
</protein>